<dbReference type="RefSeq" id="WP_170185628.1">
    <property type="nucleotide sequence ID" value="NZ_BAAAPR010000005.1"/>
</dbReference>
<dbReference type="Proteomes" id="UP000317893">
    <property type="component" value="Unassembled WGS sequence"/>
</dbReference>
<reference evidence="2 3" key="1">
    <citation type="submission" date="2019-06" db="EMBL/GenBank/DDBJ databases">
        <title>Sequencing the genomes of 1000 actinobacteria strains.</title>
        <authorList>
            <person name="Klenk H.-P."/>
        </authorList>
    </citation>
    <scope>NUCLEOTIDE SEQUENCE [LARGE SCALE GENOMIC DNA]</scope>
    <source>
        <strain evidence="2 3">DSM 18607</strain>
    </source>
</reference>
<evidence type="ECO:0000256" key="1">
    <source>
        <dbReference type="SAM" id="MobiDB-lite"/>
    </source>
</evidence>
<protein>
    <submittedName>
        <fullName evidence="2">Uncharacterized protein</fullName>
    </submittedName>
</protein>
<proteinExistence type="predicted"/>
<comment type="caution">
    <text evidence="2">The sequence shown here is derived from an EMBL/GenBank/DDBJ whole genome shotgun (WGS) entry which is preliminary data.</text>
</comment>
<evidence type="ECO:0000313" key="2">
    <source>
        <dbReference type="EMBL" id="TQJ08902.1"/>
    </source>
</evidence>
<keyword evidence="3" id="KW-1185">Reference proteome</keyword>
<organism evidence="2 3">
    <name type="scientific">Lapillicoccus jejuensis</name>
    <dbReference type="NCBI Taxonomy" id="402171"/>
    <lineage>
        <taxon>Bacteria</taxon>
        <taxon>Bacillati</taxon>
        <taxon>Actinomycetota</taxon>
        <taxon>Actinomycetes</taxon>
        <taxon>Micrococcales</taxon>
        <taxon>Intrasporangiaceae</taxon>
        <taxon>Lapillicoccus</taxon>
    </lineage>
</organism>
<sequence>MNTALLFGTTAVLTVTGAASLPFVMHRLEDSLSGRDALPAPAERAATPVQAPAREQVPGLAQPDAA</sequence>
<gene>
    <name evidence="2" type="ORF">FB458_2002</name>
</gene>
<name>A0A542E0P2_9MICO</name>
<accession>A0A542E0P2</accession>
<dbReference type="EMBL" id="VFMN01000001">
    <property type="protein sequence ID" value="TQJ08902.1"/>
    <property type="molecule type" value="Genomic_DNA"/>
</dbReference>
<evidence type="ECO:0000313" key="3">
    <source>
        <dbReference type="Proteomes" id="UP000317893"/>
    </source>
</evidence>
<dbReference type="AlphaFoldDB" id="A0A542E0P2"/>
<feature type="region of interest" description="Disordered" evidence="1">
    <location>
        <begin position="35"/>
        <end position="66"/>
    </location>
</feature>